<keyword evidence="7 9" id="KW-0472">Membrane</keyword>
<dbReference type="InterPro" id="IPR001626">
    <property type="entry name" value="ABC_TroCD"/>
</dbReference>
<dbReference type="CDD" id="cd06550">
    <property type="entry name" value="TM_ABC_iron-siderophores_like"/>
    <property type="match status" value="1"/>
</dbReference>
<proteinExistence type="inferred from homology"/>
<feature type="transmembrane region" description="Helical" evidence="9">
    <location>
        <begin position="57"/>
        <end position="76"/>
    </location>
</feature>
<feature type="transmembrane region" description="Helical" evidence="9">
    <location>
        <begin position="6"/>
        <end position="26"/>
    </location>
</feature>
<evidence type="ECO:0000256" key="1">
    <source>
        <dbReference type="ARBA" id="ARBA00004651"/>
    </source>
</evidence>
<dbReference type="Proteomes" id="UP001589776">
    <property type="component" value="Unassembled WGS sequence"/>
</dbReference>
<reference evidence="10 11" key="1">
    <citation type="submission" date="2024-09" db="EMBL/GenBank/DDBJ databases">
        <authorList>
            <person name="Sun Q."/>
            <person name="Mori K."/>
        </authorList>
    </citation>
    <scope>NUCLEOTIDE SEQUENCE [LARGE SCALE GENOMIC DNA]</scope>
    <source>
        <strain evidence="10 11">CCM 7759</strain>
    </source>
</reference>
<organism evidence="10 11">
    <name type="scientific">Paenibacillus chartarius</name>
    <dbReference type="NCBI Taxonomy" id="747481"/>
    <lineage>
        <taxon>Bacteria</taxon>
        <taxon>Bacillati</taxon>
        <taxon>Bacillota</taxon>
        <taxon>Bacilli</taxon>
        <taxon>Bacillales</taxon>
        <taxon>Paenibacillaceae</taxon>
        <taxon>Paenibacillus</taxon>
    </lineage>
</organism>
<protein>
    <submittedName>
        <fullName evidence="10">Metal ABC transporter permease</fullName>
    </submittedName>
</protein>
<dbReference type="SUPFAM" id="SSF81345">
    <property type="entry name" value="ABC transporter involved in vitamin B12 uptake, BtuC"/>
    <property type="match status" value="1"/>
</dbReference>
<evidence type="ECO:0000256" key="5">
    <source>
        <dbReference type="ARBA" id="ARBA00022692"/>
    </source>
</evidence>
<evidence type="ECO:0000256" key="6">
    <source>
        <dbReference type="ARBA" id="ARBA00022989"/>
    </source>
</evidence>
<name>A0ABV6DNK9_9BACL</name>
<feature type="transmembrane region" description="Helical" evidence="9">
    <location>
        <begin position="202"/>
        <end position="221"/>
    </location>
</feature>
<comment type="subcellular location">
    <subcellularLocation>
        <location evidence="1 8">Cell membrane</location>
        <topology evidence="1 8">Multi-pass membrane protein</topology>
    </subcellularLocation>
</comment>
<evidence type="ECO:0000256" key="8">
    <source>
        <dbReference type="RuleBase" id="RU003943"/>
    </source>
</evidence>
<evidence type="ECO:0000256" key="3">
    <source>
        <dbReference type="ARBA" id="ARBA00022448"/>
    </source>
</evidence>
<dbReference type="Pfam" id="PF00950">
    <property type="entry name" value="ABC-3"/>
    <property type="match status" value="1"/>
</dbReference>
<sequence length="300" mass="31881">MNTWLIILTGVLVTSACSIVGCFLVLRRMAMIGDAISHSVLPGIVIAFLLSGTRDSVWMMFGAAAVGLLSVFLIQLFHQGGVQSDASIGVVFTSLFSVGVILVSVFARNVDLDLDCVLYGEIAYVPWNTLELFGADIGPKAIWTVGIALLLSMLVIGLFYKQFKLCAFDPGLAAAVGVPVALFHYVLMGLVSVTTVASFESVGAILVVGMLVVPPLTAYLLTDRLSVMIGLSVVCGAVSAIGGYYVASWLDASITASMISVAGLLLALAFLFSPSHGVVMRKWKQRRELRELHMQDAASV</sequence>
<dbReference type="Gene3D" id="1.10.3470.10">
    <property type="entry name" value="ABC transporter involved in vitamin B12 uptake, BtuC"/>
    <property type="match status" value="1"/>
</dbReference>
<keyword evidence="5 8" id="KW-0812">Transmembrane</keyword>
<dbReference type="PANTHER" id="PTHR30477">
    <property type="entry name" value="ABC-TRANSPORTER METAL-BINDING PROTEIN"/>
    <property type="match status" value="1"/>
</dbReference>
<evidence type="ECO:0000256" key="4">
    <source>
        <dbReference type="ARBA" id="ARBA00022475"/>
    </source>
</evidence>
<evidence type="ECO:0000256" key="9">
    <source>
        <dbReference type="SAM" id="Phobius"/>
    </source>
</evidence>
<dbReference type="RefSeq" id="WP_377471596.1">
    <property type="nucleotide sequence ID" value="NZ_JBHLWN010000071.1"/>
</dbReference>
<evidence type="ECO:0000256" key="2">
    <source>
        <dbReference type="ARBA" id="ARBA00008034"/>
    </source>
</evidence>
<comment type="similarity">
    <text evidence="2 8">Belongs to the ABC-3 integral membrane protein family.</text>
</comment>
<dbReference type="EMBL" id="JBHLWN010000071">
    <property type="protein sequence ID" value="MFC0214240.1"/>
    <property type="molecule type" value="Genomic_DNA"/>
</dbReference>
<feature type="transmembrane region" description="Helical" evidence="9">
    <location>
        <begin position="259"/>
        <end position="280"/>
    </location>
</feature>
<feature type="transmembrane region" description="Helical" evidence="9">
    <location>
        <begin position="88"/>
        <end position="107"/>
    </location>
</feature>
<comment type="caution">
    <text evidence="10">The sequence shown here is derived from an EMBL/GenBank/DDBJ whole genome shotgun (WGS) entry which is preliminary data.</text>
</comment>
<dbReference type="InterPro" id="IPR037294">
    <property type="entry name" value="ABC_BtuC-like"/>
</dbReference>
<dbReference type="PANTHER" id="PTHR30477:SF8">
    <property type="entry name" value="METAL TRANSPORT SYSTEM MEMBRANE PROTEIN CT_070-RELATED"/>
    <property type="match status" value="1"/>
</dbReference>
<accession>A0ABV6DNK9</accession>
<feature type="transmembrane region" description="Helical" evidence="9">
    <location>
        <begin position="141"/>
        <end position="160"/>
    </location>
</feature>
<feature type="transmembrane region" description="Helical" evidence="9">
    <location>
        <begin position="33"/>
        <end position="51"/>
    </location>
</feature>
<evidence type="ECO:0000313" key="11">
    <source>
        <dbReference type="Proteomes" id="UP001589776"/>
    </source>
</evidence>
<gene>
    <name evidence="10" type="ORF">ACFFK0_17565</name>
</gene>
<keyword evidence="3 8" id="KW-0813">Transport</keyword>
<feature type="transmembrane region" description="Helical" evidence="9">
    <location>
        <begin position="172"/>
        <end position="196"/>
    </location>
</feature>
<keyword evidence="11" id="KW-1185">Reference proteome</keyword>
<keyword evidence="6 9" id="KW-1133">Transmembrane helix</keyword>
<keyword evidence="4" id="KW-1003">Cell membrane</keyword>
<feature type="transmembrane region" description="Helical" evidence="9">
    <location>
        <begin position="228"/>
        <end position="247"/>
    </location>
</feature>
<evidence type="ECO:0000256" key="7">
    <source>
        <dbReference type="ARBA" id="ARBA00023136"/>
    </source>
</evidence>
<evidence type="ECO:0000313" key="10">
    <source>
        <dbReference type="EMBL" id="MFC0214240.1"/>
    </source>
</evidence>